<dbReference type="OrthoDB" id="9793669at2"/>
<sequence length="194" mass="21370">MKPLFLIPIFIFSLISCQAQIPDKEGQIAAAVQAAPPEKQDGATVYGYDENGKKVLLRQGTNEQICLADDPNKEGFSVACYHKDLQPFMKRGDELRAEGKRPDAIFEIREEEAKSGKLKMPVNPTTLHVLSGPEGRYNPETGKVEKASLRYVVYIPFATAESTGLPIRPLVPGGAWIMNPGTHRAHIMITPPND</sequence>
<protein>
    <recommendedName>
        <fullName evidence="3">Lipoprotein</fullName>
    </recommendedName>
</protein>
<accession>A0A1X7HYS3</accession>
<evidence type="ECO:0000313" key="1">
    <source>
        <dbReference type="EMBL" id="SMG06989.1"/>
    </source>
</evidence>
<dbReference type="AlphaFoldDB" id="A0A1X7HYS3"/>
<dbReference type="RefSeq" id="WP_085515039.1">
    <property type="nucleotide sequence ID" value="NZ_FXAW01000001.1"/>
</dbReference>
<organism evidence="1 2">
    <name type="scientific">Marivirga sericea</name>
    <dbReference type="NCBI Taxonomy" id="1028"/>
    <lineage>
        <taxon>Bacteria</taxon>
        <taxon>Pseudomonadati</taxon>
        <taxon>Bacteroidota</taxon>
        <taxon>Cytophagia</taxon>
        <taxon>Cytophagales</taxon>
        <taxon>Marivirgaceae</taxon>
        <taxon>Marivirga</taxon>
    </lineage>
</organism>
<dbReference type="PROSITE" id="PS51257">
    <property type="entry name" value="PROKAR_LIPOPROTEIN"/>
    <property type="match status" value="1"/>
</dbReference>
<evidence type="ECO:0008006" key="3">
    <source>
        <dbReference type="Google" id="ProtNLM"/>
    </source>
</evidence>
<proteinExistence type="predicted"/>
<keyword evidence="2" id="KW-1185">Reference proteome</keyword>
<dbReference type="EMBL" id="FXAW01000001">
    <property type="protein sequence ID" value="SMG06989.1"/>
    <property type="molecule type" value="Genomic_DNA"/>
</dbReference>
<name>A0A1X7HYS3_9BACT</name>
<reference evidence="2" key="1">
    <citation type="submission" date="2017-04" db="EMBL/GenBank/DDBJ databases">
        <authorList>
            <person name="Varghese N."/>
            <person name="Submissions S."/>
        </authorList>
    </citation>
    <scope>NUCLEOTIDE SEQUENCE [LARGE SCALE GENOMIC DNA]</scope>
    <source>
        <strain evidence="2">DSM 4125</strain>
    </source>
</reference>
<dbReference type="Proteomes" id="UP000193804">
    <property type="component" value="Unassembled WGS sequence"/>
</dbReference>
<gene>
    <name evidence="1" type="ORF">SAMN05661096_00002</name>
</gene>
<evidence type="ECO:0000313" key="2">
    <source>
        <dbReference type="Proteomes" id="UP000193804"/>
    </source>
</evidence>
<dbReference type="STRING" id="1028.SAMN05661096_00002"/>